<evidence type="ECO:0000256" key="7">
    <source>
        <dbReference type="ARBA" id="ARBA00022806"/>
    </source>
</evidence>
<dbReference type="InterPro" id="IPR027417">
    <property type="entry name" value="P-loop_NTPase"/>
</dbReference>
<keyword evidence="17" id="KW-1185">Reference proteome</keyword>
<feature type="domain" description="ATP-dependent helicase/deoxyribonuclease subunit B N-terminal" evidence="15">
    <location>
        <begin position="5"/>
        <end position="292"/>
    </location>
</feature>
<keyword evidence="6" id="KW-0378">Hydrolase</keyword>
<evidence type="ECO:0000256" key="9">
    <source>
        <dbReference type="ARBA" id="ARBA00022840"/>
    </source>
</evidence>
<dbReference type="Proteomes" id="UP001652338">
    <property type="component" value="Unassembled WGS sequence"/>
</dbReference>
<evidence type="ECO:0000259" key="15">
    <source>
        <dbReference type="Pfam" id="PF21445"/>
    </source>
</evidence>
<keyword evidence="11" id="KW-0411">Iron-sulfur</keyword>
<evidence type="ECO:0000313" key="16">
    <source>
        <dbReference type="EMBL" id="MCU6724807.1"/>
    </source>
</evidence>
<dbReference type="Gene3D" id="3.40.50.300">
    <property type="entry name" value="P-loop containing nucleotide triphosphate hydrolases"/>
    <property type="match status" value="3"/>
</dbReference>
<gene>
    <name evidence="16" type="primary">addB</name>
    <name evidence="16" type="ORF">OCV47_05485</name>
</gene>
<evidence type="ECO:0000256" key="8">
    <source>
        <dbReference type="ARBA" id="ARBA00022839"/>
    </source>
</evidence>
<proteinExistence type="predicted"/>
<dbReference type="EMBL" id="JAOQKE010000004">
    <property type="protein sequence ID" value="MCU6724807.1"/>
    <property type="molecule type" value="Genomic_DNA"/>
</dbReference>
<keyword evidence="7 16" id="KW-0347">Helicase</keyword>
<evidence type="ECO:0000256" key="1">
    <source>
        <dbReference type="ARBA" id="ARBA00022485"/>
    </source>
</evidence>
<dbReference type="RefSeq" id="WP_262654246.1">
    <property type="nucleotide sequence ID" value="NZ_JAOQKE010000004.1"/>
</dbReference>
<organism evidence="16 17">
    <name type="scientific">Muricoprocola aceti</name>
    <dbReference type="NCBI Taxonomy" id="2981772"/>
    <lineage>
        <taxon>Bacteria</taxon>
        <taxon>Bacillati</taxon>
        <taxon>Bacillota</taxon>
        <taxon>Clostridia</taxon>
        <taxon>Lachnospirales</taxon>
        <taxon>Lachnospiraceae</taxon>
        <taxon>Muricoprocola</taxon>
    </lineage>
</organism>
<evidence type="ECO:0000256" key="6">
    <source>
        <dbReference type="ARBA" id="ARBA00022801"/>
    </source>
</evidence>
<protein>
    <submittedName>
        <fullName evidence="16">Helicase-exonuclease AddAB subunit AddB</fullName>
    </submittedName>
</protein>
<keyword evidence="12" id="KW-0238">DNA-binding</keyword>
<keyword evidence="5" id="KW-0227">DNA damage</keyword>
<dbReference type="InterPro" id="IPR014140">
    <property type="entry name" value="DNA_helicase_suAddB"/>
</dbReference>
<evidence type="ECO:0000313" key="17">
    <source>
        <dbReference type="Proteomes" id="UP001652338"/>
    </source>
</evidence>
<evidence type="ECO:0000256" key="4">
    <source>
        <dbReference type="ARBA" id="ARBA00022741"/>
    </source>
</evidence>
<keyword evidence="8" id="KW-0269">Exonuclease</keyword>
<dbReference type="Gene3D" id="3.90.320.10">
    <property type="match status" value="1"/>
</dbReference>
<dbReference type="Pfam" id="PF21445">
    <property type="entry name" value="ADDB_N"/>
    <property type="match status" value="1"/>
</dbReference>
<dbReference type="PANTHER" id="PTHR30591">
    <property type="entry name" value="RECBCD ENZYME SUBUNIT RECC"/>
    <property type="match status" value="1"/>
</dbReference>
<dbReference type="InterPro" id="IPR038726">
    <property type="entry name" value="PDDEXK_AddAB-type"/>
</dbReference>
<feature type="domain" description="PD-(D/E)XK endonuclease-like" evidence="14">
    <location>
        <begin position="768"/>
        <end position="1108"/>
    </location>
</feature>
<keyword evidence="1" id="KW-0004">4Fe-4S</keyword>
<evidence type="ECO:0000256" key="5">
    <source>
        <dbReference type="ARBA" id="ARBA00022763"/>
    </source>
</evidence>
<dbReference type="InterPro" id="IPR011604">
    <property type="entry name" value="PDDEXK-like_dom_sf"/>
</dbReference>
<evidence type="ECO:0000259" key="14">
    <source>
        <dbReference type="Pfam" id="PF12705"/>
    </source>
</evidence>
<evidence type="ECO:0000256" key="12">
    <source>
        <dbReference type="ARBA" id="ARBA00023125"/>
    </source>
</evidence>
<keyword evidence="4" id="KW-0547">Nucleotide-binding</keyword>
<dbReference type="SUPFAM" id="SSF52540">
    <property type="entry name" value="P-loop containing nucleoside triphosphate hydrolases"/>
    <property type="match status" value="1"/>
</dbReference>
<name>A0ABT2SJX0_9FIRM</name>
<evidence type="ECO:0000256" key="13">
    <source>
        <dbReference type="ARBA" id="ARBA00023204"/>
    </source>
</evidence>
<evidence type="ECO:0000256" key="3">
    <source>
        <dbReference type="ARBA" id="ARBA00022723"/>
    </source>
</evidence>
<keyword evidence="3" id="KW-0479">Metal-binding</keyword>
<dbReference type="InterPro" id="IPR049035">
    <property type="entry name" value="ADDB_N"/>
</dbReference>
<accession>A0ABT2SJX0</accession>
<keyword evidence="9" id="KW-0067">ATP-binding</keyword>
<dbReference type="NCBIfam" id="TIGR02773">
    <property type="entry name" value="addB_Gpos"/>
    <property type="match status" value="1"/>
</dbReference>
<dbReference type="Pfam" id="PF12705">
    <property type="entry name" value="PDDEXK_1"/>
    <property type="match status" value="1"/>
</dbReference>
<keyword evidence="10" id="KW-0408">Iron</keyword>
<dbReference type="GO" id="GO:0004386">
    <property type="term" value="F:helicase activity"/>
    <property type="evidence" value="ECO:0007669"/>
    <property type="project" value="UniProtKB-KW"/>
</dbReference>
<sequence length="1144" mass="132565">MSLQLILGNSGSGKSYELYKNIITASVQSPGTKFLVIVPEQFTMQTQKELVRLHPKKGIINIDILSFQRLAHRIFEEVGADRRTVLEDTGKTLMLRRAAARHRDELRVLKGNLNKKGYLAQIKSMISEFAQYDIDQEKMERMLEAGKERPQLYYKLKDLDILYRGFQEELAGKYITAEETLDALCQIADQSEILKGCVIALDGFTGFTPIQQKLLKELLVLAKEVYVTVTIDSREEFFRIYGEHELFYLSKKTIRTLSHMAEECGCEILEPQILTGKPLPRFQNSQELGFLENRIFRRRKGKVWNPSGKKEDISIHMAANPMQESHYVGRSIRKLIREGYRYQEIAIITGDMEVYGDILPHVFQEYEIPIFMDSRRTVSTNPYIELLRAVLDLARQDVMVPGIFRVLRTGLCGLIPEEVDLLENYVLAAGMKSHSRWKKPFDWIPDGFLQEDLDRCEEMRQQIMEPLETARTVLRSGKTTVLEKTKELYQLGVLFGIQHQLAEYVSMFEKEGRQDLQKEYDQVYQLVIDLFDKIVELLGKETLPLQEYTELLETGFEELRVGIIPPTMDRVQIGDIERTRLKDIRVLFFMGLNDGWVPKSGSGGGILSEMERETLEASRVELAPTAREESYIQKFYLYQNLTKPSEKLYLSFCKGNADGASMRPSYVIRTVMRLFPDMTVTDEDYADGIVERSVTPETGITLLADGLQKIREEYPSGEWMELYQWYRSSDKWQKQAENLVHAAFLRFEESGISKAAARKLYGEMLSNSVSRLEKFASCAFAHFLQYGLQLKERQEYEFHPVDMGTITHRMIELFSRKVEQEEGGWEGMTEEVRDRIMDECVDQAAEEYGHQILHSSARNEFMIERLRRILRRTAWALQKQILAGQFRPAGIEVSFSQVADLDAVNLALSDEEKMRLKGKIDRIDVCEKEQEVYIKVIDYKSGNKSFDLVALYYGLQLQLVVYLNAAMEMEQRIHRDKEIVPAGIFYYHVKDPMLTGKETASPEQIRQEILKELKVSGLVNEEPKVYREMDQYFSGSSDLIPVAENKDGSLSKRSKTVKKEQFHILSDFVQEKMKELGRRMLDGEIVAVPFERKTQTGCDYCIYRSICRMDKKMPGTHYHRLKEYSEEMIWKQMESQKNGNELDQ</sequence>
<evidence type="ECO:0000256" key="10">
    <source>
        <dbReference type="ARBA" id="ARBA00023004"/>
    </source>
</evidence>
<dbReference type="PANTHER" id="PTHR30591:SF1">
    <property type="entry name" value="RECBCD ENZYME SUBUNIT RECC"/>
    <property type="match status" value="1"/>
</dbReference>
<evidence type="ECO:0000256" key="2">
    <source>
        <dbReference type="ARBA" id="ARBA00022722"/>
    </source>
</evidence>
<comment type="caution">
    <text evidence="16">The sequence shown here is derived from an EMBL/GenBank/DDBJ whole genome shotgun (WGS) entry which is preliminary data.</text>
</comment>
<keyword evidence="2" id="KW-0540">Nuclease</keyword>
<reference evidence="16 17" key="1">
    <citation type="journal article" date="2021" name="ISME Commun">
        <title>Automated analysis of genomic sequences facilitates high-throughput and comprehensive description of bacteria.</title>
        <authorList>
            <person name="Hitch T.C.A."/>
        </authorList>
    </citation>
    <scope>NUCLEOTIDE SEQUENCE [LARGE SCALE GENOMIC DNA]</scope>
    <source>
        <strain evidence="16 17">Sanger_29</strain>
    </source>
</reference>
<keyword evidence="13" id="KW-0234">DNA repair</keyword>
<evidence type="ECO:0000256" key="11">
    <source>
        <dbReference type="ARBA" id="ARBA00023014"/>
    </source>
</evidence>